<dbReference type="AlphaFoldDB" id="A0A081CFL1"/>
<dbReference type="HOGENOM" id="CLU_273431_0_0_1"/>
<reference evidence="6" key="1">
    <citation type="submission" date="2014-07" db="EMBL/GenBank/DDBJ databases">
        <title>Draft genome sequence of the yeast Pseudozyma antarctica JCM 10317 known as a producer of lipase B which used in a wide range of industrial applications.</title>
        <authorList>
            <person name="Morita T."/>
            <person name="Saika A."/>
            <person name="Koike H."/>
        </authorList>
    </citation>
    <scope>NUCLEOTIDE SEQUENCE</scope>
    <source>
        <strain evidence="6">JCM 10317</strain>
    </source>
</reference>
<feature type="region of interest" description="Disordered" evidence="5">
    <location>
        <begin position="1235"/>
        <end position="1265"/>
    </location>
</feature>
<dbReference type="GeneID" id="26304496"/>
<feature type="compositionally biased region" description="Polar residues" evidence="5">
    <location>
        <begin position="77"/>
        <end position="94"/>
    </location>
</feature>
<name>A0A081CFL1_PSEA2</name>
<dbReference type="InterPro" id="IPR036864">
    <property type="entry name" value="Zn2-C6_fun-type_DNA-bd_sf"/>
</dbReference>
<dbReference type="GO" id="GO:0003677">
    <property type="term" value="F:DNA binding"/>
    <property type="evidence" value="ECO:0007669"/>
    <property type="project" value="UniProtKB-KW"/>
</dbReference>
<accession>A0A081CFL1</accession>
<dbReference type="GO" id="GO:0005634">
    <property type="term" value="C:nucleus"/>
    <property type="evidence" value="ECO:0007669"/>
    <property type="project" value="UniProtKB-SubCell"/>
</dbReference>
<dbReference type="InterPro" id="IPR001138">
    <property type="entry name" value="Zn2Cys6_DnaBD"/>
</dbReference>
<dbReference type="Gene3D" id="4.10.240.10">
    <property type="entry name" value="Zn(2)-C6 fungal-type DNA-binding domain"/>
    <property type="match status" value="1"/>
</dbReference>
<dbReference type="PANTHER" id="PTHR46910:SF3">
    <property type="entry name" value="HALOTOLERANCE PROTEIN 9-RELATED"/>
    <property type="match status" value="1"/>
</dbReference>
<organism evidence="6">
    <name type="scientific">Pseudozyma antarctica</name>
    <name type="common">Yeast</name>
    <name type="synonym">Candida antarctica</name>
    <dbReference type="NCBI Taxonomy" id="84753"/>
    <lineage>
        <taxon>Eukaryota</taxon>
        <taxon>Fungi</taxon>
        <taxon>Dikarya</taxon>
        <taxon>Basidiomycota</taxon>
        <taxon>Ustilaginomycotina</taxon>
        <taxon>Ustilaginomycetes</taxon>
        <taxon>Ustilaginales</taxon>
        <taxon>Ustilaginaceae</taxon>
        <taxon>Moesziomyces</taxon>
    </lineage>
</organism>
<evidence type="ECO:0000256" key="3">
    <source>
        <dbReference type="ARBA" id="ARBA00023125"/>
    </source>
</evidence>
<keyword evidence="2" id="KW-0479">Metal-binding</keyword>
<feature type="region of interest" description="Disordered" evidence="5">
    <location>
        <begin position="75"/>
        <end position="95"/>
    </location>
</feature>
<protein>
    <submittedName>
        <fullName evidence="6">C6 transcription factor AlcR</fullName>
    </submittedName>
</protein>
<evidence type="ECO:0000256" key="4">
    <source>
        <dbReference type="ARBA" id="ARBA00023242"/>
    </source>
</evidence>
<dbReference type="SUPFAM" id="SSF57701">
    <property type="entry name" value="Zn2/Cys6 DNA-binding domain"/>
    <property type="match status" value="1"/>
</dbReference>
<dbReference type="GO" id="GO:0000981">
    <property type="term" value="F:DNA-binding transcription factor activity, RNA polymerase II-specific"/>
    <property type="evidence" value="ECO:0007669"/>
    <property type="project" value="InterPro"/>
</dbReference>
<feature type="region of interest" description="Disordered" evidence="5">
    <location>
        <begin position="929"/>
        <end position="978"/>
    </location>
</feature>
<feature type="compositionally biased region" description="Basic and acidic residues" evidence="5">
    <location>
        <begin position="570"/>
        <end position="581"/>
    </location>
</feature>
<evidence type="ECO:0000313" key="7">
    <source>
        <dbReference type="Proteomes" id="UP000053758"/>
    </source>
</evidence>
<keyword evidence="3" id="KW-0238">DNA-binding</keyword>
<keyword evidence="4" id="KW-0539">Nucleus</keyword>
<dbReference type="PANTHER" id="PTHR46910">
    <property type="entry name" value="TRANSCRIPTION FACTOR PDR1"/>
    <property type="match status" value="1"/>
</dbReference>
<evidence type="ECO:0000256" key="5">
    <source>
        <dbReference type="SAM" id="MobiDB-lite"/>
    </source>
</evidence>
<gene>
    <name evidence="6" type="ORF">PAN0_009c3674</name>
</gene>
<evidence type="ECO:0000256" key="2">
    <source>
        <dbReference type="ARBA" id="ARBA00022723"/>
    </source>
</evidence>
<feature type="region of interest" description="Disordered" evidence="5">
    <location>
        <begin position="509"/>
        <end position="593"/>
    </location>
</feature>
<feature type="region of interest" description="Disordered" evidence="5">
    <location>
        <begin position="1142"/>
        <end position="1173"/>
    </location>
</feature>
<dbReference type="CDD" id="cd00067">
    <property type="entry name" value="GAL4"/>
    <property type="match status" value="1"/>
</dbReference>
<evidence type="ECO:0000256" key="1">
    <source>
        <dbReference type="ARBA" id="ARBA00004123"/>
    </source>
</evidence>
<proteinExistence type="predicted"/>
<sequence>MWGEQDASAPRASSPHFSPSFILSCVSSGFGQHFRLRLMHPASPCALHRHYREPSELHPLLVATASVLPPPHHHPTTIPSSLTRRGITSPTADSTMKAESSTAIAAITMSSLSAKDSRRRQYRSCDRCRTGKRACNAVYDSVAEAINSKVACSNCRKKGKTCSFQYVLSILGGVPSTATHQELPSLKQSDPSDDADTLPHVAATLTTLAQPSASPFGLDVQQQTAPSIGSIHAVSPQSTLTLSQRHQSHPMPHGLPLTQAMAFAAAAYRASATISPTSSAHRMTTAIDRIFLNDGLIRVYEGAAEQALRCWITSANTPYMLLDRTSSSPLPSALSSSAGQQLVYWRICELDRGARGLLGHSSAALSREKDIMDAFHSVVLAFAAQWSPHWISGLAGKANLHAAGPQLSKASENKVRLALWECARDKLQKVANLDSFRVIFALIIFAWTEKPREVLDRAANDPDIDLNSDNCALDTSSWQSPAEGSTFLLVAAMRKLLSIKFKIEGKKRRGLSPWNAPGSKTKPSASASSSADQATSLNHVGASSGPNAHNGTDFEPSEKQKMARQIQSDLESRRQSTEDNTPHTAGTAKASPNEVARMEGTYHMLYWLCVVIDTETSVLRKHPPVVCDEDSEVMSSVPGAAFSPDAFDTASCELPTPAAGRKGIWDDYIIDISKRKAATEFASSWPCDEKKAAATLAFSTPVKVVMFRQISRLQMSFWRRASTQAVEQHIRSGLSIIYHWNQIYGRLIDSCRESHASLPASIQSWYTLLAFPWYLAVLLFVEMVQTVDMAGSSDKHARFERARSGIFPRLRDRACSDLALLIGAIQSTAFNHQEPTFQYVRDSGGNLLLTEPWSEILVHSITTVVKTEVKLHEGYCSLFKWKELEESHARIEKCLWALEQLSDRSPSAHMAHEQLEKLTNARRQGNLAFPQIPMASPPLAREMRPVWPTEGPSPGSDADSNRASGFGGSVEGSEVSPMGFDSVQAEGSSLESALHSYFTANLGLAHQPSVEQHCVEQQEAPIGVAPSQTDYLQLLQMIGQNGAANGSAGIAAADSLVESLTTSAGGELSIDPLAILETLAQLTNQPVRELRPLGSDASSSSVETVFSLDATEWDLGFGPAASAGLSAGDAFVRPGMHAAPSYATQSTSVTSCSDSEEEGSLSGPAKKKCKTASPSSVPLQAQLRTQGVQSSPSIGVNHSLGQKFMSMPLQAAAPREHDDLYGDEDDDELISYRNGLKRKREHVDGDRNSSSKGELMNEAPTVAAS</sequence>
<dbReference type="Proteomes" id="UP000053758">
    <property type="component" value="Unassembled WGS sequence"/>
</dbReference>
<dbReference type="EMBL" id="DF830076">
    <property type="protein sequence ID" value="GAK65457.1"/>
    <property type="molecule type" value="Genomic_DNA"/>
</dbReference>
<dbReference type="GO" id="GO:0008270">
    <property type="term" value="F:zinc ion binding"/>
    <property type="evidence" value="ECO:0007669"/>
    <property type="project" value="InterPro"/>
</dbReference>
<evidence type="ECO:0000313" key="6">
    <source>
        <dbReference type="EMBL" id="GAK65457.1"/>
    </source>
</evidence>
<feature type="compositionally biased region" description="Polar residues" evidence="5">
    <location>
        <begin position="1142"/>
        <end position="1153"/>
    </location>
</feature>
<comment type="subcellular location">
    <subcellularLocation>
        <location evidence="1">Nucleus</location>
    </subcellularLocation>
</comment>
<feature type="compositionally biased region" description="Low complexity" evidence="5">
    <location>
        <begin position="516"/>
        <end position="536"/>
    </location>
</feature>
<dbReference type="RefSeq" id="XP_014656120.1">
    <property type="nucleotide sequence ID" value="XM_014800634.1"/>
</dbReference>
<dbReference type="InterPro" id="IPR050987">
    <property type="entry name" value="AtrR-like"/>
</dbReference>
<keyword evidence="7" id="KW-1185">Reference proteome</keyword>